<dbReference type="InterPro" id="IPR044974">
    <property type="entry name" value="Disease_R_plants"/>
</dbReference>
<sequence>MSIGTNPMKAVSLLLKRLMIVEQRVDLNDLKSALININDLFSAVKKNEEELLHTLIILDVLLRDSNTEKLMKEKEEICMRIRISTQKLLPMGATKSNGEVAESSSKAFQHLKLNEREVDRSVFWSQLQDLEMLRADYNSLFDPLRRQCFHSLSLFPKNAVIKKRSTIFWWVGVGFIKKEQKETVEEEGEVVFDDLLKGNLILPHGNGNGNGNCPVVSKFRINPSIHHDLLSPLLKIENQFCEIYSQMITSSHHNVAKHACLALDQKKVKLSGELGFKSNHWRAVFNVGASYLNLGSRWLSKMVNLEVLHLGRWQDSALHHIEVESEEFLKELKGQKSLKYLSLRGISRIYNLPPTIVRLESLEILDLKTCHNLETLPNDIAPLKNLRHLDLSRCYLLERMSKGIEKLTKLQVLKGFLIGNPRMTPCRITDLANLKQLEKLSIHIGSEAVILDKEFESMKELSSLKLLKISWGVSGTKYSDIHIIFPSTLTKLHLEGFPIQNIPEWLKPTNLHEGLKELNIVGGKIQSMEHGESNNHWCMNIVRLKYLEHLNVDQTNLKEWFPLLSKMSIRTNPMKAIPVLLKRLRRTRTTMPPDESFGVKLENLISQLDNIKDLFDTVKRNKEELLDTLTFIDGHLRKLDKDKFDADMEKICQRIKDSTEKLLPKGASQGESDTEEFDLSKVTKGEKGKKVHLDPSSSQYNKELHDQYLNQKSIQVSYKDLKDDLAKICLLSLVVFPEHAVIKKRHTIYWWIGEGFVTNIGEKTAEEVGEDVFEKLLKCDLIVPHGNGMFPIVKKFKIHPHIHHELVSLVSKENQHLLGFSFQIPSHPKEHASLLVLEQQKVTLGDTDNLKLEDWSTVFNIGVCYLNFASQWLAKRKNLVVLQLGRWQDSPLHHIEVGNEEFLKELRDQKHLKYLSLRGISRIPELPPSIAQLESLEILDLKACHNLEALPSDIASMKSLTHLDVSQCYLLDSMPKGIEKLTQLQVLKGFVIGTSSKTPCRISDLANLKKLKRLSIHIGSEAVIQDREFESLKELTAVKCLKISWGVSGTKYSDIQVILPPNLEKLDLEGFPGIAIPEWLKPSRVPGGMKKLYIEGGKLKSLDHGEICHKWHVEIVRLKYLQYLQIEDRKLHKLFPSLMYVERTMVLNRSYPEWSIEE</sequence>
<dbReference type="Gene3D" id="1.10.10.10">
    <property type="entry name" value="Winged helix-like DNA-binding domain superfamily/Winged helix DNA-binding domain"/>
    <property type="match status" value="1"/>
</dbReference>
<feature type="non-terminal residue" evidence="6">
    <location>
        <position position="1"/>
    </location>
</feature>
<name>A0A371GLE9_MUCPR</name>
<organism evidence="6 7">
    <name type="scientific">Mucuna pruriens</name>
    <name type="common">Velvet bean</name>
    <name type="synonym">Dolichos pruriens</name>
    <dbReference type="NCBI Taxonomy" id="157652"/>
    <lineage>
        <taxon>Eukaryota</taxon>
        <taxon>Viridiplantae</taxon>
        <taxon>Streptophyta</taxon>
        <taxon>Embryophyta</taxon>
        <taxon>Tracheophyta</taxon>
        <taxon>Spermatophyta</taxon>
        <taxon>Magnoliopsida</taxon>
        <taxon>eudicotyledons</taxon>
        <taxon>Gunneridae</taxon>
        <taxon>Pentapetalae</taxon>
        <taxon>rosids</taxon>
        <taxon>fabids</taxon>
        <taxon>Fabales</taxon>
        <taxon>Fabaceae</taxon>
        <taxon>Papilionoideae</taxon>
        <taxon>50 kb inversion clade</taxon>
        <taxon>NPAAA clade</taxon>
        <taxon>indigoferoid/millettioid clade</taxon>
        <taxon>Phaseoleae</taxon>
        <taxon>Mucuna</taxon>
    </lineage>
</organism>
<dbReference type="AlphaFoldDB" id="A0A371GLE9"/>
<feature type="domain" description="Disease resistance protein winged helix" evidence="4">
    <location>
        <begin position="735"/>
        <end position="803"/>
    </location>
</feature>
<dbReference type="SUPFAM" id="SSF52047">
    <property type="entry name" value="RNI-like"/>
    <property type="match status" value="1"/>
</dbReference>
<evidence type="ECO:0000313" key="7">
    <source>
        <dbReference type="Proteomes" id="UP000257109"/>
    </source>
</evidence>
<comment type="caution">
    <text evidence="6">The sequence shown here is derived from an EMBL/GenBank/DDBJ whole genome shotgun (WGS) entry which is preliminary data.</text>
</comment>
<evidence type="ECO:0000313" key="6">
    <source>
        <dbReference type="EMBL" id="RDX91379.1"/>
    </source>
</evidence>
<dbReference type="Pfam" id="PF23598">
    <property type="entry name" value="LRR_14"/>
    <property type="match status" value="2"/>
</dbReference>
<gene>
    <name evidence="6" type="primary">RPP13L4</name>
    <name evidence="6" type="ORF">CR513_26653</name>
</gene>
<accession>A0A371GLE9</accession>
<keyword evidence="7" id="KW-1185">Reference proteome</keyword>
<dbReference type="Pfam" id="PF23559">
    <property type="entry name" value="WHD_DRP"/>
    <property type="match status" value="2"/>
</dbReference>
<feature type="domain" description="Disease resistance R13L4/SHOC-2-like LRR" evidence="5">
    <location>
        <begin position="301"/>
        <end position="521"/>
    </location>
</feature>
<dbReference type="EMBL" id="QJKJ01005137">
    <property type="protein sequence ID" value="RDX91379.1"/>
    <property type="molecule type" value="Genomic_DNA"/>
</dbReference>
<evidence type="ECO:0000256" key="2">
    <source>
        <dbReference type="ARBA" id="ARBA00022821"/>
    </source>
</evidence>
<dbReference type="Proteomes" id="UP000257109">
    <property type="component" value="Unassembled WGS sequence"/>
</dbReference>
<dbReference type="SUPFAM" id="SSF52058">
    <property type="entry name" value="L domain-like"/>
    <property type="match status" value="1"/>
</dbReference>
<evidence type="ECO:0000259" key="4">
    <source>
        <dbReference type="Pfam" id="PF23559"/>
    </source>
</evidence>
<evidence type="ECO:0000256" key="3">
    <source>
        <dbReference type="SAM" id="Coils"/>
    </source>
</evidence>
<dbReference type="GO" id="GO:0098542">
    <property type="term" value="P:defense response to other organism"/>
    <property type="evidence" value="ECO:0007669"/>
    <property type="project" value="TreeGrafter"/>
</dbReference>
<proteinExistence type="predicted"/>
<dbReference type="InterPro" id="IPR058922">
    <property type="entry name" value="WHD_DRP"/>
</dbReference>
<keyword evidence="1" id="KW-0677">Repeat</keyword>
<keyword evidence="2" id="KW-0611">Plant defense</keyword>
<evidence type="ECO:0000259" key="5">
    <source>
        <dbReference type="Pfam" id="PF23598"/>
    </source>
</evidence>
<dbReference type="InterPro" id="IPR032675">
    <property type="entry name" value="LRR_dom_sf"/>
</dbReference>
<feature type="domain" description="Disease resistance protein winged helix" evidence="4">
    <location>
        <begin position="154"/>
        <end position="220"/>
    </location>
</feature>
<dbReference type="PANTHER" id="PTHR23155:SF1076">
    <property type="entry name" value="LEUCINE-RICH REPEAT (LRR) FAMILY PROTEIN-RELATED"/>
    <property type="match status" value="1"/>
</dbReference>
<keyword evidence="3" id="KW-0175">Coiled coil</keyword>
<dbReference type="OrthoDB" id="1934998at2759"/>
<dbReference type="InterPro" id="IPR055414">
    <property type="entry name" value="LRR_R13L4/SHOC2-like"/>
</dbReference>
<dbReference type="InterPro" id="IPR036388">
    <property type="entry name" value="WH-like_DNA-bd_sf"/>
</dbReference>
<dbReference type="PANTHER" id="PTHR23155">
    <property type="entry name" value="DISEASE RESISTANCE PROTEIN RP"/>
    <property type="match status" value="1"/>
</dbReference>
<evidence type="ECO:0000256" key="1">
    <source>
        <dbReference type="ARBA" id="ARBA00022737"/>
    </source>
</evidence>
<protein>
    <submittedName>
        <fullName evidence="6">Disease resistance RPP13-like protein 4</fullName>
    </submittedName>
</protein>
<feature type="domain" description="Disease resistance R13L4/SHOC-2-like LRR" evidence="5">
    <location>
        <begin position="896"/>
        <end position="1086"/>
    </location>
</feature>
<reference evidence="6" key="1">
    <citation type="submission" date="2018-05" db="EMBL/GenBank/DDBJ databases">
        <title>Draft genome of Mucuna pruriens seed.</title>
        <authorList>
            <person name="Nnadi N.E."/>
            <person name="Vos R."/>
            <person name="Hasami M.H."/>
            <person name="Devisetty U.K."/>
            <person name="Aguiy J.C."/>
        </authorList>
    </citation>
    <scope>NUCLEOTIDE SEQUENCE [LARGE SCALE GENOMIC DNA]</scope>
    <source>
        <strain evidence="6">JCA_2017</strain>
    </source>
</reference>
<feature type="coiled-coil region" evidence="3">
    <location>
        <begin position="601"/>
        <end position="628"/>
    </location>
</feature>
<dbReference type="Gene3D" id="3.80.10.10">
    <property type="entry name" value="Ribonuclease Inhibitor"/>
    <property type="match status" value="2"/>
</dbReference>